<organism evidence="1 2">
    <name type="scientific">Cellulomonas aerilata</name>
    <dbReference type="NCBI Taxonomy" id="515326"/>
    <lineage>
        <taxon>Bacteria</taxon>
        <taxon>Bacillati</taxon>
        <taxon>Actinomycetota</taxon>
        <taxon>Actinomycetes</taxon>
        <taxon>Micrococcales</taxon>
        <taxon>Cellulomonadaceae</taxon>
        <taxon>Cellulomonas</taxon>
    </lineage>
</organism>
<keyword evidence="2" id="KW-1185">Reference proteome</keyword>
<protein>
    <submittedName>
        <fullName evidence="1">Uncharacterized protein</fullName>
    </submittedName>
</protein>
<reference evidence="1 2" key="1">
    <citation type="submission" date="2019-07" db="EMBL/GenBank/DDBJ databases">
        <title>Whole genome shotgun sequence of Cellulomonas aerilata NBRC 106308.</title>
        <authorList>
            <person name="Hosoyama A."/>
            <person name="Uohara A."/>
            <person name="Ohji S."/>
            <person name="Ichikawa N."/>
        </authorList>
    </citation>
    <scope>NUCLEOTIDE SEQUENCE [LARGE SCALE GENOMIC DNA]</scope>
    <source>
        <strain evidence="1 2">NBRC 106308</strain>
    </source>
</reference>
<proteinExistence type="predicted"/>
<accession>A0A512DEV5</accession>
<gene>
    <name evidence="1" type="ORF">CAE01nite_24950</name>
</gene>
<dbReference type="Proteomes" id="UP000321181">
    <property type="component" value="Unassembled WGS sequence"/>
</dbReference>
<name>A0A512DEV5_9CELL</name>
<dbReference type="AlphaFoldDB" id="A0A512DEV5"/>
<dbReference type="RefSeq" id="WP_146904932.1">
    <property type="nucleotide sequence ID" value="NZ_BAAARM010000004.1"/>
</dbReference>
<dbReference type="EMBL" id="BJYY01000015">
    <property type="protein sequence ID" value="GEO34770.1"/>
    <property type="molecule type" value="Genomic_DNA"/>
</dbReference>
<sequence length="179" mass="19027">MPEHLMCTDRAVISAYGAADDAYVTWLDDVTDQLRDLGADPAAVRAFYSHDGYTTIEVPVIDPAPVGWMVHPGGTEMCPLPGAAGQGAREWLDRWETHPEPIRVLVAHGLPPLAYTPGDAGRPGAFARPIEVVFDDVVLVTTGVADRFQGRVGPAWSPIPGALLDAILVEHGEAPTVAA</sequence>
<evidence type="ECO:0000313" key="2">
    <source>
        <dbReference type="Proteomes" id="UP000321181"/>
    </source>
</evidence>
<evidence type="ECO:0000313" key="1">
    <source>
        <dbReference type="EMBL" id="GEO34770.1"/>
    </source>
</evidence>
<comment type="caution">
    <text evidence="1">The sequence shown here is derived from an EMBL/GenBank/DDBJ whole genome shotgun (WGS) entry which is preliminary data.</text>
</comment>